<accession>A0ABV8IZQ5</accession>
<gene>
    <name evidence="1" type="ORF">ACFO0C_27900</name>
</gene>
<protein>
    <recommendedName>
        <fullName evidence="3">WXG100 family type VII secretion target</fullName>
    </recommendedName>
</protein>
<organism evidence="1 2">
    <name type="scientific">Actinoplanes subglobosus</name>
    <dbReference type="NCBI Taxonomy" id="1547892"/>
    <lineage>
        <taxon>Bacteria</taxon>
        <taxon>Bacillati</taxon>
        <taxon>Actinomycetota</taxon>
        <taxon>Actinomycetes</taxon>
        <taxon>Micromonosporales</taxon>
        <taxon>Micromonosporaceae</taxon>
        <taxon>Actinoplanes</taxon>
    </lineage>
</organism>
<dbReference type="Proteomes" id="UP001595867">
    <property type="component" value="Unassembled WGS sequence"/>
</dbReference>
<dbReference type="RefSeq" id="WP_378069658.1">
    <property type="nucleotide sequence ID" value="NZ_JBHSBL010000019.1"/>
</dbReference>
<reference evidence="2" key="1">
    <citation type="journal article" date="2019" name="Int. J. Syst. Evol. Microbiol.">
        <title>The Global Catalogue of Microorganisms (GCM) 10K type strain sequencing project: providing services to taxonomists for standard genome sequencing and annotation.</title>
        <authorList>
            <consortium name="The Broad Institute Genomics Platform"/>
            <consortium name="The Broad Institute Genome Sequencing Center for Infectious Disease"/>
            <person name="Wu L."/>
            <person name="Ma J."/>
        </authorList>
    </citation>
    <scope>NUCLEOTIDE SEQUENCE [LARGE SCALE GENOMIC DNA]</scope>
    <source>
        <strain evidence="2">TBRC 5832</strain>
    </source>
</reference>
<dbReference type="EMBL" id="JBHSBL010000019">
    <property type="protein sequence ID" value="MFC4068771.1"/>
    <property type="molecule type" value="Genomic_DNA"/>
</dbReference>
<evidence type="ECO:0008006" key="3">
    <source>
        <dbReference type="Google" id="ProtNLM"/>
    </source>
</evidence>
<keyword evidence="2" id="KW-1185">Reference proteome</keyword>
<evidence type="ECO:0000313" key="2">
    <source>
        <dbReference type="Proteomes" id="UP001595867"/>
    </source>
</evidence>
<comment type="caution">
    <text evidence="1">The sequence shown here is derived from an EMBL/GenBank/DDBJ whole genome shotgun (WGS) entry which is preliminary data.</text>
</comment>
<name>A0ABV8IZQ5_9ACTN</name>
<sequence>MADLVVQDLGELVNDLNSLISAFEGAGHLQDTDGGNWGQQNANSSMGDFADNWKIHREKMVEEMKKFVKRVEQVNQAWTDADRQLHETLGEKK</sequence>
<proteinExistence type="predicted"/>
<evidence type="ECO:0000313" key="1">
    <source>
        <dbReference type="EMBL" id="MFC4068771.1"/>
    </source>
</evidence>